<dbReference type="RefSeq" id="WP_285488020.1">
    <property type="nucleotide sequence ID" value="NZ_BSTI01000009.1"/>
</dbReference>
<organism evidence="1 2">
    <name type="scientific">Amycolatopsis taiwanensis</name>
    <dbReference type="NCBI Taxonomy" id="342230"/>
    <lineage>
        <taxon>Bacteria</taxon>
        <taxon>Bacillati</taxon>
        <taxon>Actinomycetota</taxon>
        <taxon>Actinomycetes</taxon>
        <taxon>Pseudonocardiales</taxon>
        <taxon>Pseudonocardiaceae</taxon>
        <taxon>Amycolatopsis</taxon>
    </lineage>
</organism>
<dbReference type="EMBL" id="BSTI01000009">
    <property type="protein sequence ID" value="GLY67837.1"/>
    <property type="molecule type" value="Genomic_DNA"/>
</dbReference>
<comment type="caution">
    <text evidence="1">The sequence shown here is derived from an EMBL/GenBank/DDBJ whole genome shotgun (WGS) entry which is preliminary data.</text>
</comment>
<protein>
    <submittedName>
        <fullName evidence="1">Uncharacterized protein</fullName>
    </submittedName>
</protein>
<reference evidence="1" key="1">
    <citation type="submission" date="2023-03" db="EMBL/GenBank/DDBJ databases">
        <title>Amycolatopsis taiwanensis NBRC 103393.</title>
        <authorList>
            <person name="Ichikawa N."/>
            <person name="Sato H."/>
            <person name="Tonouchi N."/>
        </authorList>
    </citation>
    <scope>NUCLEOTIDE SEQUENCE</scope>
    <source>
        <strain evidence="1">NBRC 103393</strain>
    </source>
</reference>
<proteinExistence type="predicted"/>
<dbReference type="Proteomes" id="UP001165136">
    <property type="component" value="Unassembled WGS sequence"/>
</dbReference>
<sequence length="55" mass="5874">MALDTALDPMTPWGNGRRYLNFLAGTDTTDATAECFEAEALASSPTPTSVVERPL</sequence>
<dbReference type="AlphaFoldDB" id="A0A9W6VHX0"/>
<keyword evidence="2" id="KW-1185">Reference proteome</keyword>
<evidence type="ECO:0000313" key="1">
    <source>
        <dbReference type="EMBL" id="GLY67837.1"/>
    </source>
</evidence>
<name>A0A9W6VHX0_9PSEU</name>
<accession>A0A9W6VHX0</accession>
<evidence type="ECO:0000313" key="2">
    <source>
        <dbReference type="Proteomes" id="UP001165136"/>
    </source>
</evidence>
<gene>
    <name evidence="1" type="ORF">Atai01_44560</name>
</gene>